<dbReference type="InterPro" id="IPR030678">
    <property type="entry name" value="Peptide/Ni-bd"/>
</dbReference>
<feature type="domain" description="Solute-binding protein family 5" evidence="2">
    <location>
        <begin position="102"/>
        <end position="465"/>
    </location>
</feature>
<dbReference type="Gene3D" id="3.40.190.10">
    <property type="entry name" value="Periplasmic binding protein-like II"/>
    <property type="match status" value="1"/>
</dbReference>
<name>A0ABY8BX53_9MICO</name>
<dbReference type="Proteomes" id="UP001214553">
    <property type="component" value="Chromosome"/>
</dbReference>
<dbReference type="Gene3D" id="3.90.76.10">
    <property type="entry name" value="Dipeptide-binding Protein, Domain 1"/>
    <property type="match status" value="1"/>
</dbReference>
<organism evidence="3 4">
    <name type="scientific">Microbacterium horticulturae</name>
    <dbReference type="NCBI Taxonomy" id="3028316"/>
    <lineage>
        <taxon>Bacteria</taxon>
        <taxon>Bacillati</taxon>
        <taxon>Actinomycetota</taxon>
        <taxon>Actinomycetes</taxon>
        <taxon>Micrococcales</taxon>
        <taxon>Microbacteriaceae</taxon>
        <taxon>Microbacterium</taxon>
    </lineage>
</organism>
<reference evidence="3 4" key="1">
    <citation type="submission" date="2023-03" db="EMBL/GenBank/DDBJ databases">
        <title>Genome sequence of Microbacterium sp. KACC 23027.</title>
        <authorList>
            <person name="Kim S."/>
            <person name="Heo J."/>
            <person name="Kwon S.-W."/>
        </authorList>
    </citation>
    <scope>NUCLEOTIDE SEQUENCE [LARGE SCALE GENOMIC DNA]</scope>
    <source>
        <strain evidence="3 4">KACC 23027</strain>
    </source>
</reference>
<sequence length="549" mass="57827">MERSQHRRLSRVITGALAVGALALTGCAAGDKESNDAAALDAPFAAQTQKAAGPVASVTWMLGAEPTTMDADIDATTADDTVLANICDRLMQVQPDLTLGQGIASDAKWVDDTHVVFTIRQDAVFHDGTPVTTADVLWSMKRHAAEGAAESDEYANVVSMKQTADDQITVTTTQPDAIFLQAMAGDGGIVWNPRVIKAEGSDFGGPGSDSACSGPYQITSWQPGAQLTIEKVADYWNSGVTARADKVVFHWGEESATVNNLTTGSAQGAYLENAGAAVALEGSSTVSVYQGPSTNAWVLETTDRGALTDARLRQALSLALNREGIAKAAFGGLAQPWKTPVGSGAWGYEVDAFQQAYDKLTGAPAKPDDADLAKAKKLVEEAGAPSEPLVVASNGSSTHNVIANALVAAAKSIGLEAEIKVVPQAQYGDFYSDAELRGQADLWPDEYYISKNDPLGFYKNGKSDASVNFGVFNDPKYDALVAKGYAATDDAERAKITIELQQEWVDEAVWIPVVATPSTLIMSNDVTGVPSSAAYIYYPWAADLGSAKG</sequence>
<evidence type="ECO:0000256" key="1">
    <source>
        <dbReference type="SAM" id="SignalP"/>
    </source>
</evidence>
<feature type="signal peptide" evidence="1">
    <location>
        <begin position="1"/>
        <end position="28"/>
    </location>
</feature>
<dbReference type="InterPro" id="IPR000914">
    <property type="entry name" value="SBP_5_dom"/>
</dbReference>
<keyword evidence="4" id="KW-1185">Reference proteome</keyword>
<dbReference type="SUPFAM" id="SSF53850">
    <property type="entry name" value="Periplasmic binding protein-like II"/>
    <property type="match status" value="1"/>
</dbReference>
<dbReference type="PIRSF" id="PIRSF002741">
    <property type="entry name" value="MppA"/>
    <property type="match status" value="1"/>
</dbReference>
<dbReference type="CDD" id="cd00995">
    <property type="entry name" value="PBP2_NikA_DppA_OppA_like"/>
    <property type="match status" value="1"/>
</dbReference>
<accession>A0ABY8BX53</accession>
<proteinExistence type="predicted"/>
<dbReference type="InterPro" id="IPR039424">
    <property type="entry name" value="SBP_5"/>
</dbReference>
<protein>
    <submittedName>
        <fullName evidence="3">ABC transporter substrate-binding protein</fullName>
    </submittedName>
</protein>
<keyword evidence="1" id="KW-0732">Signal</keyword>
<dbReference type="PROSITE" id="PS51257">
    <property type="entry name" value="PROKAR_LIPOPROTEIN"/>
    <property type="match status" value="1"/>
</dbReference>
<dbReference type="EMBL" id="CP119108">
    <property type="protein sequence ID" value="WEG08751.1"/>
    <property type="molecule type" value="Genomic_DNA"/>
</dbReference>
<evidence type="ECO:0000313" key="3">
    <source>
        <dbReference type="EMBL" id="WEG08751.1"/>
    </source>
</evidence>
<dbReference type="Gene3D" id="3.10.105.10">
    <property type="entry name" value="Dipeptide-binding Protein, Domain 3"/>
    <property type="match status" value="1"/>
</dbReference>
<gene>
    <name evidence="3" type="ORF">PU630_16145</name>
</gene>
<feature type="chain" id="PRO_5046880810" evidence="1">
    <location>
        <begin position="29"/>
        <end position="549"/>
    </location>
</feature>
<dbReference type="RefSeq" id="WP_275278078.1">
    <property type="nucleotide sequence ID" value="NZ_CP119108.1"/>
</dbReference>
<dbReference type="PANTHER" id="PTHR30290">
    <property type="entry name" value="PERIPLASMIC BINDING COMPONENT OF ABC TRANSPORTER"/>
    <property type="match status" value="1"/>
</dbReference>
<dbReference type="Pfam" id="PF00496">
    <property type="entry name" value="SBP_bac_5"/>
    <property type="match status" value="1"/>
</dbReference>
<evidence type="ECO:0000313" key="4">
    <source>
        <dbReference type="Proteomes" id="UP001214553"/>
    </source>
</evidence>
<evidence type="ECO:0000259" key="2">
    <source>
        <dbReference type="Pfam" id="PF00496"/>
    </source>
</evidence>